<keyword evidence="3 11" id="KW-0004">4Fe-4S</keyword>
<evidence type="ECO:0000259" key="12">
    <source>
        <dbReference type="PROSITE" id="PS51674"/>
    </source>
</evidence>
<dbReference type="InterPro" id="IPR034768">
    <property type="entry name" value="4FE4S_WBL"/>
</dbReference>
<keyword evidence="14" id="KW-1185">Reference proteome</keyword>
<organism evidence="13 14">
    <name type="scientific">Nocardia africana</name>
    <dbReference type="NCBI Taxonomy" id="134964"/>
    <lineage>
        <taxon>Bacteria</taxon>
        <taxon>Bacillati</taxon>
        <taxon>Actinomycetota</taxon>
        <taxon>Actinomycetes</taxon>
        <taxon>Mycobacteriales</taxon>
        <taxon>Nocardiaceae</taxon>
        <taxon>Nocardia</taxon>
    </lineage>
</organism>
<dbReference type="Proteomes" id="UP001601521">
    <property type="component" value="Unassembled WGS sequence"/>
</dbReference>
<feature type="binding site" evidence="11">
    <location>
        <position position="57"/>
    </location>
    <ligand>
        <name>[4Fe-4S] cluster</name>
        <dbReference type="ChEBI" id="CHEBI:49883"/>
    </ligand>
</feature>
<name>A0ABW6NI53_9NOCA</name>
<evidence type="ECO:0000256" key="3">
    <source>
        <dbReference type="ARBA" id="ARBA00022485"/>
    </source>
</evidence>
<keyword evidence="10 11" id="KW-0804">Transcription</keyword>
<protein>
    <recommendedName>
        <fullName evidence="11">Transcriptional regulator WhiB</fullName>
    </recommendedName>
</protein>
<feature type="domain" description="4Fe-4S Wbl-type" evidence="12">
    <location>
        <begin position="24"/>
        <end position="81"/>
    </location>
</feature>
<dbReference type="Pfam" id="PF02467">
    <property type="entry name" value="Whib"/>
    <property type="match status" value="1"/>
</dbReference>
<feature type="binding site" evidence="11">
    <location>
        <position position="48"/>
    </location>
    <ligand>
        <name>[4Fe-4S] cluster</name>
        <dbReference type="ChEBI" id="CHEBI:49883"/>
    </ligand>
</feature>
<dbReference type="HAMAP" id="MF_01479">
    <property type="entry name" value="WhiB"/>
    <property type="match status" value="1"/>
</dbReference>
<comment type="PTM">
    <text evidence="11">Upon Fe-S cluster removal intramolecular disulfide bonds are formed.</text>
</comment>
<evidence type="ECO:0000313" key="14">
    <source>
        <dbReference type="Proteomes" id="UP001601521"/>
    </source>
</evidence>
<evidence type="ECO:0000256" key="11">
    <source>
        <dbReference type="HAMAP-Rule" id="MF_01479"/>
    </source>
</evidence>
<evidence type="ECO:0000256" key="7">
    <source>
        <dbReference type="ARBA" id="ARBA00023015"/>
    </source>
</evidence>
<reference evidence="13 14" key="1">
    <citation type="submission" date="2024-10" db="EMBL/GenBank/DDBJ databases">
        <title>The Natural Products Discovery Center: Release of the First 8490 Sequenced Strains for Exploring Actinobacteria Biosynthetic Diversity.</title>
        <authorList>
            <person name="Kalkreuter E."/>
            <person name="Kautsar S.A."/>
            <person name="Yang D."/>
            <person name="Bader C.D."/>
            <person name="Teijaro C.N."/>
            <person name="Fluegel L."/>
            <person name="Davis C.M."/>
            <person name="Simpson J.R."/>
            <person name="Lauterbach L."/>
            <person name="Steele A.D."/>
            <person name="Gui C."/>
            <person name="Meng S."/>
            <person name="Li G."/>
            <person name="Viehrig K."/>
            <person name="Ye F."/>
            <person name="Su P."/>
            <person name="Kiefer A.F."/>
            <person name="Nichols A."/>
            <person name="Cepeda A.J."/>
            <person name="Yan W."/>
            <person name="Fan B."/>
            <person name="Jiang Y."/>
            <person name="Adhikari A."/>
            <person name="Zheng C.-J."/>
            <person name="Schuster L."/>
            <person name="Cowan T.M."/>
            <person name="Smanski M.J."/>
            <person name="Chevrette M.G."/>
            <person name="De Carvalho L.P.S."/>
            <person name="Shen B."/>
        </authorList>
    </citation>
    <scope>NUCLEOTIDE SEQUENCE [LARGE SCALE GENOMIC DNA]</scope>
    <source>
        <strain evidence="13 14">NPDC004550</strain>
    </source>
</reference>
<evidence type="ECO:0000256" key="1">
    <source>
        <dbReference type="ARBA" id="ARBA00004496"/>
    </source>
</evidence>
<proteinExistence type="inferred from homology"/>
<evidence type="ECO:0000313" key="13">
    <source>
        <dbReference type="EMBL" id="MFF0454743.1"/>
    </source>
</evidence>
<keyword evidence="6 11" id="KW-0411">Iron-sulfur</keyword>
<keyword evidence="9 11" id="KW-1015">Disulfide bond</keyword>
<dbReference type="PANTHER" id="PTHR38839">
    <property type="entry name" value="TRANSCRIPTIONAL REGULATOR WHID-RELATED"/>
    <property type="match status" value="1"/>
</dbReference>
<feature type="binding site" evidence="11">
    <location>
        <position position="25"/>
    </location>
    <ligand>
        <name>[4Fe-4S] cluster</name>
        <dbReference type="ChEBI" id="CHEBI:49883"/>
    </ligand>
</feature>
<evidence type="ECO:0000256" key="9">
    <source>
        <dbReference type="ARBA" id="ARBA00023157"/>
    </source>
</evidence>
<dbReference type="InterPro" id="IPR003482">
    <property type="entry name" value="Whib"/>
</dbReference>
<evidence type="ECO:0000256" key="4">
    <source>
        <dbReference type="ARBA" id="ARBA00022723"/>
    </source>
</evidence>
<dbReference type="EMBL" id="JBIALX010000005">
    <property type="protein sequence ID" value="MFF0454743.1"/>
    <property type="molecule type" value="Genomic_DNA"/>
</dbReference>
<comment type="function">
    <text evidence="11">Acts as a transcriptional regulator. Probably redox-responsive. The apo- but not holo-form probably binds DNA.</text>
</comment>
<evidence type="ECO:0000256" key="6">
    <source>
        <dbReference type="ARBA" id="ARBA00023014"/>
    </source>
</evidence>
<keyword evidence="11" id="KW-0963">Cytoplasm</keyword>
<comment type="PTM">
    <text evidence="11">The Fe-S cluster can be nitrosylated by nitric oxide (NO).</text>
</comment>
<accession>A0ABW6NI53</accession>
<comment type="subcellular location">
    <subcellularLocation>
        <location evidence="1 11">Cytoplasm</location>
    </subcellularLocation>
</comment>
<evidence type="ECO:0000256" key="2">
    <source>
        <dbReference type="ARBA" id="ARBA00006597"/>
    </source>
</evidence>
<keyword evidence="4 11" id="KW-0479">Metal-binding</keyword>
<gene>
    <name evidence="11" type="primary">whiB</name>
    <name evidence="13" type="ORF">ACFYTH_15380</name>
</gene>
<feature type="binding site" evidence="11">
    <location>
        <position position="51"/>
    </location>
    <ligand>
        <name>[4Fe-4S] cluster</name>
        <dbReference type="ChEBI" id="CHEBI:49883"/>
    </ligand>
</feature>
<evidence type="ECO:0000256" key="8">
    <source>
        <dbReference type="ARBA" id="ARBA00023125"/>
    </source>
</evidence>
<sequence length="96" mass="11150">MSREKPLELPAPRTDAWDWQLRAACRTHDVNAFYADDESDTAAAKQLCARCPVLARCRDHAITSHEPHGIWGGLTPRERIEYRWAHYRPVPRRRTA</sequence>
<evidence type="ECO:0000256" key="5">
    <source>
        <dbReference type="ARBA" id="ARBA00023004"/>
    </source>
</evidence>
<comment type="caution">
    <text evidence="13">The sequence shown here is derived from an EMBL/GenBank/DDBJ whole genome shotgun (WGS) entry which is preliminary data.</text>
</comment>
<keyword evidence="8 11" id="KW-0238">DNA-binding</keyword>
<keyword evidence="7 11" id="KW-0805">Transcription regulation</keyword>
<keyword evidence="5 11" id="KW-0408">Iron</keyword>
<comment type="similarity">
    <text evidence="2 11">Belongs to the WhiB family.</text>
</comment>
<evidence type="ECO:0000256" key="10">
    <source>
        <dbReference type="ARBA" id="ARBA00023163"/>
    </source>
</evidence>
<dbReference type="RefSeq" id="WP_063920233.1">
    <property type="nucleotide sequence ID" value="NZ_JBIALX010000005.1"/>
</dbReference>
<comment type="cofactor">
    <cofactor evidence="11">
        <name>[4Fe-4S] cluster</name>
        <dbReference type="ChEBI" id="CHEBI:49883"/>
    </cofactor>
    <text evidence="11">Binds 1 [4Fe-4S] cluster per subunit. Following nitrosylation of the [4Fe-4S] cluster binds 1 [4Fe-8(NO)] cluster per subunit.</text>
</comment>
<dbReference type="PROSITE" id="PS51674">
    <property type="entry name" value="4FE4S_WBL"/>
    <property type="match status" value="1"/>
</dbReference>